<dbReference type="Pfam" id="PF13223">
    <property type="entry name" value="DUF4031"/>
    <property type="match status" value="1"/>
</dbReference>
<sequence length="97" mass="10843">MTILIDEPIWPAHDTVWSHLVSDSSYDELHEFASARGIPRRAFDHDHYDVPAARYDELVEAGAFPVGGKELAVRLEASGLRVPQWRKRSQSRSSGGA</sequence>
<evidence type="ECO:0000313" key="3">
    <source>
        <dbReference type="Proteomes" id="UP001501594"/>
    </source>
</evidence>
<feature type="domain" description="DUF4031" evidence="1">
    <location>
        <begin position="3"/>
        <end position="77"/>
    </location>
</feature>
<evidence type="ECO:0000259" key="1">
    <source>
        <dbReference type="Pfam" id="PF13223"/>
    </source>
</evidence>
<proteinExistence type="predicted"/>
<gene>
    <name evidence="2" type="ORF">GCM10022256_24260</name>
</gene>
<name>A0ABP8E404_9MICO</name>
<dbReference type="Proteomes" id="UP001501594">
    <property type="component" value="Unassembled WGS sequence"/>
</dbReference>
<dbReference type="InterPro" id="IPR025109">
    <property type="entry name" value="DUF4031"/>
</dbReference>
<comment type="caution">
    <text evidence="2">The sequence shown here is derived from an EMBL/GenBank/DDBJ whole genome shotgun (WGS) entry which is preliminary data.</text>
</comment>
<keyword evidence="3" id="KW-1185">Reference proteome</keyword>
<organism evidence="2 3">
    <name type="scientific">Frondihabitans peucedani</name>
    <dbReference type="NCBI Taxonomy" id="598626"/>
    <lineage>
        <taxon>Bacteria</taxon>
        <taxon>Bacillati</taxon>
        <taxon>Actinomycetota</taxon>
        <taxon>Actinomycetes</taxon>
        <taxon>Micrococcales</taxon>
        <taxon>Microbacteriaceae</taxon>
        <taxon>Frondihabitans</taxon>
    </lineage>
</organism>
<protein>
    <submittedName>
        <fullName evidence="2">DUF4031 domain-containing protein</fullName>
    </submittedName>
</protein>
<dbReference type="EMBL" id="BAABAU010000003">
    <property type="protein sequence ID" value="GAA4266814.1"/>
    <property type="molecule type" value="Genomic_DNA"/>
</dbReference>
<dbReference type="RefSeq" id="WP_344796531.1">
    <property type="nucleotide sequence ID" value="NZ_BAABAU010000003.1"/>
</dbReference>
<evidence type="ECO:0000313" key="2">
    <source>
        <dbReference type="EMBL" id="GAA4266814.1"/>
    </source>
</evidence>
<accession>A0ABP8E404</accession>
<reference evidence="3" key="1">
    <citation type="journal article" date="2019" name="Int. J. Syst. Evol. Microbiol.">
        <title>The Global Catalogue of Microorganisms (GCM) 10K type strain sequencing project: providing services to taxonomists for standard genome sequencing and annotation.</title>
        <authorList>
            <consortium name="The Broad Institute Genomics Platform"/>
            <consortium name="The Broad Institute Genome Sequencing Center for Infectious Disease"/>
            <person name="Wu L."/>
            <person name="Ma J."/>
        </authorList>
    </citation>
    <scope>NUCLEOTIDE SEQUENCE [LARGE SCALE GENOMIC DNA]</scope>
    <source>
        <strain evidence="3">JCM 17442</strain>
    </source>
</reference>